<protein>
    <recommendedName>
        <fullName evidence="5">DUF4175 family protein</fullName>
    </recommendedName>
</protein>
<feature type="compositionally biased region" description="Basic and acidic residues" evidence="1">
    <location>
        <begin position="751"/>
        <end position="776"/>
    </location>
</feature>
<evidence type="ECO:0000313" key="3">
    <source>
        <dbReference type="EMBL" id="MFC4196166.1"/>
    </source>
</evidence>
<feature type="region of interest" description="Disordered" evidence="1">
    <location>
        <begin position="1061"/>
        <end position="1083"/>
    </location>
</feature>
<feature type="transmembrane region" description="Helical" evidence="2">
    <location>
        <begin position="85"/>
        <end position="105"/>
    </location>
</feature>
<organism evidence="3 4">
    <name type="scientific">Pedobacter jamesrossensis</name>
    <dbReference type="NCBI Taxonomy" id="1908238"/>
    <lineage>
        <taxon>Bacteria</taxon>
        <taxon>Pseudomonadati</taxon>
        <taxon>Bacteroidota</taxon>
        <taxon>Sphingobacteriia</taxon>
        <taxon>Sphingobacteriales</taxon>
        <taxon>Sphingobacteriaceae</taxon>
        <taxon>Pedobacter</taxon>
    </lineage>
</organism>
<dbReference type="Proteomes" id="UP001595792">
    <property type="component" value="Unassembled WGS sequence"/>
</dbReference>
<keyword evidence="4" id="KW-1185">Reference proteome</keyword>
<evidence type="ECO:0000313" key="4">
    <source>
        <dbReference type="Proteomes" id="UP001595792"/>
    </source>
</evidence>
<sequence length="1129" mass="129997">MYNTHHNRVTIWGNWQNYFYIYEGMVSNNYNDLLKKIDEFIRKFYLNKILRGSIYAAAILLGSYLLVFLSLYYLNPAAAFKTFIFFSYLFLGLLLISFLIIKPLLSMLKLGKHLSFDEASVIIGNHFSDIKDKLLNTLQLHQLAENRPENNQLILASIDQKILELKPVPFYTAVRINDNKKYLKYLIIPLSIILLIAIIAPTILRDGTNSFLKYDEYIAPKAPFSFSLLNKNLSVTQGDDVTLNLKLTGDELPAEVYVEDGKNTYKLEKENISKFNYSIKNIQADKKLIFKGGGFSSSVFTISVKPRPELLNATATLNYPAYLNKKAELIANVGDMLLPEGTRVTWNFKTEQSSSLLFILNSVENILRVDDNQSAFNATIKNNSKYSITPKNDFVTLRDSLSHQITVIKDQSPSIVVEEKPDSISNKALYFSGQVADDYGFSRLSFKYSIKENNKIINTVTKNIAIKSNTSENSFFYFWDLKKALAKPGQEIEYYFEVADNDGINGAKITRSEIKTFKQPTKKENAAQVNANNQALKQKMQSAIRLANTIERESKKVAESLIDKKQISFEDKKQIEALLDKQKQLDDAVKEIKEQNDKNIQQNEDQKQTEELLEKQKQIKDLFDNVLDEKTKELLQKLQNLMNDKNKDQTQNELSKMQLDNKTLKNELDRILELYKQLEFEQNLQNDIDRLNELAKEQKDLSEQTAGKKQDNESLKQKQDALNKEMKDLKDDLKKLEEKNQSLERPNPFENPEKDLQEIQKEQQESKDALDKKDSKGASQKQQKAGGEMEKLSKKMSDMQQQGEEMENNLNAKELRRLLENLLNTSFEQEKVMLSLKKMTSVDPSYTTNVQKQRSIKDNLKTIADSSYSLSKRVPQIESTINEEMNKINFNLDKSLESLGERRTPEANRYQQFTMTSINNLSLMLSEALNQLQNMSKNSKGGSGKKQKQGMKQLSQMQEQLNKSMQKAREQMQKSGGNQGTVVKGQMSQEFGKMAQQQQMIRQALEKINREENKDGSGKMGNLNEAIKEMKQTESDLVNKRLQQETLNRQKELLTKLLEAEKAERDQEEDSKRESKAATAFPPSYQKMIQQYNQQQKNGNDMLQKMPPSLNYYYKNKIAEYLKSLNLQP</sequence>
<feature type="compositionally biased region" description="Basic and acidic residues" evidence="1">
    <location>
        <begin position="787"/>
        <end position="797"/>
    </location>
</feature>
<proteinExistence type="predicted"/>
<dbReference type="RefSeq" id="WP_378959494.1">
    <property type="nucleotide sequence ID" value="NZ_JBHRXC010000016.1"/>
</dbReference>
<feature type="region of interest" description="Disordered" evidence="1">
    <location>
        <begin position="935"/>
        <end position="982"/>
    </location>
</feature>
<name>A0ABV8NHH8_9SPHI</name>
<feature type="transmembrane region" description="Helical" evidence="2">
    <location>
        <begin position="185"/>
        <end position="204"/>
    </location>
</feature>
<reference evidence="4" key="1">
    <citation type="journal article" date="2019" name="Int. J. Syst. Evol. Microbiol.">
        <title>The Global Catalogue of Microorganisms (GCM) 10K type strain sequencing project: providing services to taxonomists for standard genome sequencing and annotation.</title>
        <authorList>
            <consortium name="The Broad Institute Genomics Platform"/>
            <consortium name="The Broad Institute Genome Sequencing Center for Infectious Disease"/>
            <person name="Wu L."/>
            <person name="Ma J."/>
        </authorList>
    </citation>
    <scope>NUCLEOTIDE SEQUENCE [LARGE SCALE GENOMIC DNA]</scope>
    <source>
        <strain evidence="4">CCM 8689</strain>
    </source>
</reference>
<keyword evidence="2" id="KW-1133">Transmembrane helix</keyword>
<evidence type="ECO:0000256" key="1">
    <source>
        <dbReference type="SAM" id="MobiDB-lite"/>
    </source>
</evidence>
<feature type="compositionally biased region" description="Basic and acidic residues" evidence="1">
    <location>
        <begin position="1061"/>
        <end position="1076"/>
    </location>
</feature>
<evidence type="ECO:0000256" key="2">
    <source>
        <dbReference type="SAM" id="Phobius"/>
    </source>
</evidence>
<keyword evidence="2" id="KW-0472">Membrane</keyword>
<keyword evidence="2" id="KW-0812">Transmembrane</keyword>
<gene>
    <name evidence="3" type="ORF">ACFOUY_05610</name>
</gene>
<dbReference type="EMBL" id="JBHSBY010000030">
    <property type="protein sequence ID" value="MFC4196166.1"/>
    <property type="molecule type" value="Genomic_DNA"/>
</dbReference>
<feature type="region of interest" description="Disordered" evidence="1">
    <location>
        <begin position="737"/>
        <end position="806"/>
    </location>
</feature>
<comment type="caution">
    <text evidence="3">The sequence shown here is derived from an EMBL/GenBank/DDBJ whole genome shotgun (WGS) entry which is preliminary data.</text>
</comment>
<evidence type="ECO:0008006" key="5">
    <source>
        <dbReference type="Google" id="ProtNLM"/>
    </source>
</evidence>
<feature type="transmembrane region" description="Helical" evidence="2">
    <location>
        <begin position="52"/>
        <end position="73"/>
    </location>
</feature>
<accession>A0ABV8NHH8</accession>